<name>A0A917APX6_9BACI</name>
<reference evidence="1" key="1">
    <citation type="journal article" date="2014" name="Int. J. Syst. Evol. Microbiol.">
        <title>Complete genome sequence of Corynebacterium casei LMG S-19264T (=DSM 44701T), isolated from a smear-ripened cheese.</title>
        <authorList>
            <consortium name="US DOE Joint Genome Institute (JGI-PGF)"/>
            <person name="Walter F."/>
            <person name="Albersmeier A."/>
            <person name="Kalinowski J."/>
            <person name="Ruckert C."/>
        </authorList>
    </citation>
    <scope>NUCLEOTIDE SEQUENCE</scope>
    <source>
        <strain evidence="1">CGMCC 1.12698</strain>
    </source>
</reference>
<evidence type="ECO:0008006" key="3">
    <source>
        <dbReference type="Google" id="ProtNLM"/>
    </source>
</evidence>
<dbReference type="InterPro" id="IPR029033">
    <property type="entry name" value="His_PPase_superfam"/>
</dbReference>
<dbReference type="SUPFAM" id="SSF53254">
    <property type="entry name" value="Phosphoglycerate mutase-like"/>
    <property type="match status" value="1"/>
</dbReference>
<dbReference type="InterPro" id="IPR013078">
    <property type="entry name" value="His_Pase_superF_clade-1"/>
</dbReference>
<dbReference type="EMBL" id="BMFK01000001">
    <property type="protein sequence ID" value="GGE64141.1"/>
    <property type="molecule type" value="Genomic_DNA"/>
</dbReference>
<keyword evidence="2" id="KW-1185">Reference proteome</keyword>
<evidence type="ECO:0000313" key="1">
    <source>
        <dbReference type="EMBL" id="GGE64141.1"/>
    </source>
</evidence>
<proteinExistence type="predicted"/>
<evidence type="ECO:0000313" key="2">
    <source>
        <dbReference type="Proteomes" id="UP000605259"/>
    </source>
</evidence>
<dbReference type="AlphaFoldDB" id="A0A917APX6"/>
<sequence>MREKLKKVTFHYAFSSPQERAVQTAEIATSITPTIDVRLDVFNLGTADDLKKEEVALYGAIPNPSIYDGVEDINDYAKRIFHFMQELQHTYEDQKVNILLSGHRCTTGCIDAYFNGIPEDKNIIRYSSNNGDYKTYQFHSSVT</sequence>
<dbReference type="Proteomes" id="UP000605259">
    <property type="component" value="Unassembled WGS sequence"/>
</dbReference>
<dbReference type="Gene3D" id="3.40.50.1240">
    <property type="entry name" value="Phosphoglycerate mutase-like"/>
    <property type="match status" value="1"/>
</dbReference>
<protein>
    <recommendedName>
        <fullName evidence="3">Phosphoglycerate mutase</fullName>
    </recommendedName>
</protein>
<accession>A0A917APX6</accession>
<comment type="caution">
    <text evidence="1">The sequence shown here is derived from an EMBL/GenBank/DDBJ whole genome shotgun (WGS) entry which is preliminary data.</text>
</comment>
<gene>
    <name evidence="1" type="ORF">GCM10007140_13010</name>
</gene>
<organism evidence="1 2">
    <name type="scientific">Priestia taiwanensis</name>
    <dbReference type="NCBI Taxonomy" id="1347902"/>
    <lineage>
        <taxon>Bacteria</taxon>
        <taxon>Bacillati</taxon>
        <taxon>Bacillota</taxon>
        <taxon>Bacilli</taxon>
        <taxon>Bacillales</taxon>
        <taxon>Bacillaceae</taxon>
        <taxon>Priestia</taxon>
    </lineage>
</organism>
<dbReference type="Pfam" id="PF00300">
    <property type="entry name" value="His_Phos_1"/>
    <property type="match status" value="1"/>
</dbReference>
<reference evidence="1" key="2">
    <citation type="submission" date="2020-09" db="EMBL/GenBank/DDBJ databases">
        <authorList>
            <person name="Sun Q."/>
            <person name="Zhou Y."/>
        </authorList>
    </citation>
    <scope>NUCLEOTIDE SEQUENCE</scope>
    <source>
        <strain evidence="1">CGMCC 1.12698</strain>
    </source>
</reference>